<feature type="domain" description="Glycosyltransferase subfamily 4-like N-terminal" evidence="5">
    <location>
        <begin position="216"/>
        <end position="394"/>
    </location>
</feature>
<keyword evidence="2" id="KW-1133">Transmembrane helix</keyword>
<evidence type="ECO:0000256" key="2">
    <source>
        <dbReference type="SAM" id="Phobius"/>
    </source>
</evidence>
<evidence type="ECO:0000313" key="6">
    <source>
        <dbReference type="EMBL" id="SHJ13496.1"/>
    </source>
</evidence>
<dbReference type="Pfam" id="PF02397">
    <property type="entry name" value="Bac_transf"/>
    <property type="match status" value="1"/>
</dbReference>
<dbReference type="PANTHER" id="PTHR30576">
    <property type="entry name" value="COLANIC BIOSYNTHESIS UDP-GLUCOSE LIPID CARRIER TRANSFERASE"/>
    <property type="match status" value="1"/>
</dbReference>
<evidence type="ECO:0000259" key="3">
    <source>
        <dbReference type="Pfam" id="PF00534"/>
    </source>
</evidence>
<dbReference type="GO" id="GO:0016780">
    <property type="term" value="F:phosphotransferase activity, for other substituted phosphate groups"/>
    <property type="evidence" value="ECO:0007669"/>
    <property type="project" value="TreeGrafter"/>
</dbReference>
<proteinExistence type="inferred from homology"/>
<feature type="transmembrane region" description="Helical" evidence="2">
    <location>
        <begin position="277"/>
        <end position="296"/>
    </location>
</feature>
<dbReference type="EMBL" id="FQYT01000013">
    <property type="protein sequence ID" value="SHJ13496.1"/>
    <property type="molecule type" value="Genomic_DNA"/>
</dbReference>
<dbReference type="InterPro" id="IPR028098">
    <property type="entry name" value="Glyco_trans_4-like_N"/>
</dbReference>
<dbReference type="RefSeq" id="WP_330389208.1">
    <property type="nucleotide sequence ID" value="NZ_FQYT01000013.1"/>
</dbReference>
<dbReference type="AlphaFoldDB" id="A0A1M6GU49"/>
<name>A0A1M6GU49_9FIRM</name>
<dbReference type="InterPro" id="IPR001296">
    <property type="entry name" value="Glyco_trans_1"/>
</dbReference>
<keyword evidence="6" id="KW-0808">Transferase</keyword>
<keyword evidence="7" id="KW-1185">Reference proteome</keyword>
<dbReference type="Pfam" id="PF13579">
    <property type="entry name" value="Glyco_trans_4_4"/>
    <property type="match status" value="1"/>
</dbReference>
<accession>A0A1M6GU49</accession>
<dbReference type="Proteomes" id="UP000184342">
    <property type="component" value="Unassembled WGS sequence"/>
</dbReference>
<keyword evidence="2" id="KW-0812">Transmembrane</keyword>
<evidence type="ECO:0000313" key="7">
    <source>
        <dbReference type="Proteomes" id="UP000184342"/>
    </source>
</evidence>
<feature type="domain" description="Glycosyl transferase family 1" evidence="3">
    <location>
        <begin position="417"/>
        <end position="580"/>
    </location>
</feature>
<dbReference type="CDD" id="cd03794">
    <property type="entry name" value="GT4_WbuB-like"/>
    <property type="match status" value="1"/>
</dbReference>
<dbReference type="SUPFAM" id="SSF53756">
    <property type="entry name" value="UDP-Glycosyltransferase/glycogen phosphorylase"/>
    <property type="match status" value="1"/>
</dbReference>
<dbReference type="InterPro" id="IPR003362">
    <property type="entry name" value="Bact_transf"/>
</dbReference>
<dbReference type="GO" id="GO:0016757">
    <property type="term" value="F:glycosyltransferase activity"/>
    <property type="evidence" value="ECO:0007669"/>
    <property type="project" value="InterPro"/>
</dbReference>
<dbReference type="STRING" id="1122934.SAMN02745691_01392"/>
<gene>
    <name evidence="6" type="ORF">SAMN02745691_01392</name>
</gene>
<protein>
    <submittedName>
        <fullName evidence="6">Sugar transferase involved in LPS biosynthesis (Colanic, teichoic acid)</fullName>
    </submittedName>
</protein>
<comment type="similarity">
    <text evidence="1">Belongs to the bacterial sugar transferase family.</text>
</comment>
<evidence type="ECO:0000259" key="4">
    <source>
        <dbReference type="Pfam" id="PF02397"/>
    </source>
</evidence>
<dbReference type="PANTHER" id="PTHR30576:SF0">
    <property type="entry name" value="UNDECAPRENYL-PHOSPHATE N-ACETYLGALACTOSAMINYL 1-PHOSPHATE TRANSFERASE-RELATED"/>
    <property type="match status" value="1"/>
</dbReference>
<organism evidence="6 7">
    <name type="scientific">Parasporobacterium paucivorans DSM 15970</name>
    <dbReference type="NCBI Taxonomy" id="1122934"/>
    <lineage>
        <taxon>Bacteria</taxon>
        <taxon>Bacillati</taxon>
        <taxon>Bacillota</taxon>
        <taxon>Clostridia</taxon>
        <taxon>Lachnospirales</taxon>
        <taxon>Lachnospiraceae</taxon>
        <taxon>Parasporobacterium</taxon>
    </lineage>
</organism>
<evidence type="ECO:0000259" key="5">
    <source>
        <dbReference type="Pfam" id="PF13579"/>
    </source>
</evidence>
<feature type="domain" description="Bacterial sugar transferase" evidence="4">
    <location>
        <begin position="7"/>
        <end position="186"/>
    </location>
</feature>
<keyword evidence="2" id="KW-0472">Membrane</keyword>
<evidence type="ECO:0000256" key="1">
    <source>
        <dbReference type="ARBA" id="ARBA00006464"/>
    </source>
</evidence>
<sequence>MKYLWVKRLFDILLSLFGLIVFSPVFLGVVIAIKLDTEGPVLFRQKRVGIHKTNFNILKFRTMRIDTPKDVPKHMLINPEQWITRTGRFLRRTSLDELPQIWNVLTGQMTIIGPRPALWNQEDLIAERDKYGANDIKPGVTGWAQINGRDGLSVEVKAKMDGEYVRKMGFWLDFKCFFKSFIKVFKHIGVIEGKRQEEKRKHILIVSQYYYPEQFRINDISTEWVKKGYKVTVVTGIPNYPQGKFFEGYGLFKKRKDENNGVNIIRIPIVPRGKNPVFLGLNYISFVISGFFWKIFTGIRADYVFIFGLSPILQALPGVWYARKRKIPCYLYVQDLWPESLEMVSGISNKRILGVIGRIVDYIYQHCTMIFTTSESFLEAIAMRNIPRNKLEYWPQYAEDFYMPIPKKKVGEIPEDGAFNIIFTGNIGNAQGLDILPETAERLRAAGFEKKIRFNIVGDGRYRETLEALVKNKDVGGMFNFIPKQPPDRIPHLLAASDAAFLCLTPSPVFAKTIPAKLQSYLACGIPVIASAEGETEKILRVSGAGVCVPPKDVGGLAEKIIEICSKPKEEMYHMGNNASNFSRNYFSKTELLNKMDRYFE</sequence>
<feature type="transmembrane region" description="Helical" evidence="2">
    <location>
        <begin position="12"/>
        <end position="33"/>
    </location>
</feature>
<reference evidence="6 7" key="1">
    <citation type="submission" date="2016-11" db="EMBL/GenBank/DDBJ databases">
        <authorList>
            <person name="Jaros S."/>
            <person name="Januszkiewicz K."/>
            <person name="Wedrychowicz H."/>
        </authorList>
    </citation>
    <scope>NUCLEOTIDE SEQUENCE [LARGE SCALE GENOMIC DNA]</scope>
    <source>
        <strain evidence="6 7">DSM 15970</strain>
    </source>
</reference>
<dbReference type="Pfam" id="PF00534">
    <property type="entry name" value="Glycos_transf_1"/>
    <property type="match status" value="1"/>
</dbReference>
<dbReference type="Gene3D" id="3.40.50.2000">
    <property type="entry name" value="Glycogen Phosphorylase B"/>
    <property type="match status" value="2"/>
</dbReference>
<feature type="transmembrane region" description="Helical" evidence="2">
    <location>
        <begin position="303"/>
        <end position="322"/>
    </location>
</feature>